<organism evidence="3 4">
    <name type="scientific">Sporisorium scitamineum</name>
    <dbReference type="NCBI Taxonomy" id="49012"/>
    <lineage>
        <taxon>Eukaryota</taxon>
        <taxon>Fungi</taxon>
        <taxon>Dikarya</taxon>
        <taxon>Basidiomycota</taxon>
        <taxon>Ustilaginomycotina</taxon>
        <taxon>Ustilaginomycetes</taxon>
        <taxon>Ustilaginales</taxon>
        <taxon>Ustilaginaceae</taxon>
        <taxon>Sporisorium</taxon>
    </lineage>
</organism>
<protein>
    <recommendedName>
        <fullName evidence="2">Ubiquitin-like domain-containing protein</fullName>
    </recommendedName>
</protein>
<evidence type="ECO:0000259" key="2">
    <source>
        <dbReference type="PROSITE" id="PS50053"/>
    </source>
</evidence>
<feature type="compositionally biased region" description="Polar residues" evidence="1">
    <location>
        <begin position="155"/>
        <end position="165"/>
    </location>
</feature>
<accession>A0A0F7RVJ4</accession>
<dbReference type="InterPro" id="IPR022617">
    <property type="entry name" value="Rad60/SUMO-like_dom"/>
</dbReference>
<reference evidence="4" key="1">
    <citation type="submission" date="2014-06" db="EMBL/GenBank/DDBJ databases">
        <authorList>
            <person name="Berkman P.J."/>
        </authorList>
    </citation>
    <scope>NUCLEOTIDE SEQUENCE [LARGE SCALE GENOMIC DNA]</scope>
</reference>
<feature type="compositionally biased region" description="Polar residues" evidence="1">
    <location>
        <begin position="119"/>
        <end position="132"/>
    </location>
</feature>
<dbReference type="Proteomes" id="UP000242770">
    <property type="component" value="Unassembled WGS sequence"/>
</dbReference>
<evidence type="ECO:0000313" key="3">
    <source>
        <dbReference type="EMBL" id="CDS00450.1"/>
    </source>
</evidence>
<dbReference type="CDD" id="cd01763">
    <property type="entry name" value="Ubl_SUMO_like"/>
    <property type="match status" value="1"/>
</dbReference>
<proteinExistence type="predicted"/>
<dbReference type="InterPro" id="IPR000626">
    <property type="entry name" value="Ubiquitin-like_dom"/>
</dbReference>
<dbReference type="STRING" id="49012.A0A0F7RVJ4"/>
<dbReference type="Gene3D" id="3.10.20.90">
    <property type="entry name" value="Phosphatidylinositol 3-kinase Catalytic Subunit, Chain A, domain 1"/>
    <property type="match status" value="1"/>
</dbReference>
<feature type="region of interest" description="Disordered" evidence="1">
    <location>
        <begin position="28"/>
        <end position="62"/>
    </location>
</feature>
<feature type="compositionally biased region" description="Low complexity" evidence="1">
    <location>
        <begin position="179"/>
        <end position="189"/>
    </location>
</feature>
<dbReference type="InterPro" id="IPR029071">
    <property type="entry name" value="Ubiquitin-like_domsf"/>
</dbReference>
<dbReference type="PROSITE" id="PS50053">
    <property type="entry name" value="UBIQUITIN_2"/>
    <property type="match status" value="1"/>
</dbReference>
<feature type="compositionally biased region" description="Basic and acidic residues" evidence="1">
    <location>
        <begin position="167"/>
        <end position="177"/>
    </location>
</feature>
<feature type="compositionally biased region" description="Pro residues" evidence="1">
    <location>
        <begin position="190"/>
        <end position="199"/>
    </location>
</feature>
<dbReference type="SUPFAM" id="SSF54236">
    <property type="entry name" value="Ubiquitin-like"/>
    <property type="match status" value="1"/>
</dbReference>
<dbReference type="Pfam" id="PF11976">
    <property type="entry name" value="Rad60-SLD"/>
    <property type="match status" value="1"/>
</dbReference>
<name>A0A0F7RVJ4_9BASI</name>
<feature type="region of interest" description="Disordered" evidence="1">
    <location>
        <begin position="112"/>
        <end position="203"/>
    </location>
</feature>
<evidence type="ECO:0000256" key="1">
    <source>
        <dbReference type="SAM" id="MobiDB-lite"/>
    </source>
</evidence>
<gene>
    <name evidence="3" type="primary">SSCI43550.1</name>
</gene>
<feature type="domain" description="Ubiquitin-like" evidence="2">
    <location>
        <begin position="208"/>
        <end position="287"/>
    </location>
</feature>
<dbReference type="AlphaFoldDB" id="A0A0F7RVJ4"/>
<keyword evidence="4" id="KW-1185">Reference proteome</keyword>
<dbReference type="EMBL" id="CCFA01002607">
    <property type="protein sequence ID" value="CDS00450.1"/>
    <property type="molecule type" value="Genomic_DNA"/>
</dbReference>
<evidence type="ECO:0000313" key="4">
    <source>
        <dbReference type="Proteomes" id="UP000242770"/>
    </source>
</evidence>
<sequence length="287" mass="30167">MKDGAEGDIYSTVGYVFLSSPFRRRQGFSTFSRPSSSGAAKKKRGSTREESPISDFDDTADGQGDIAIDAGIQAVLGAAQQANVGVARDTAAGSATQPDAAMVEGVMAVVERREREQHPSAQPASQDANNAATKDDTCVIPSPTPASATVEPRVTSDNTSGGDTSDVNDKTMQDSGRDSPVATAASAGPTPSPTPPLPAVHPGANRSIEFSIRDANNNALRFIGKSDSKFCKLFQKFAERNQTDIQRIRFIGSHGVQLPKDDLLATLRSVGVEDGDVIDVMIEQIGG</sequence>